<evidence type="ECO:0000313" key="2">
    <source>
        <dbReference type="EMBL" id="NBL65478.1"/>
    </source>
</evidence>
<accession>A0ABW9Z9C5</accession>
<keyword evidence="1" id="KW-0472">Membrane</keyword>
<evidence type="ECO:0000313" key="3">
    <source>
        <dbReference type="Proteomes" id="UP000798602"/>
    </source>
</evidence>
<feature type="transmembrane region" description="Helical" evidence="1">
    <location>
        <begin position="37"/>
        <end position="61"/>
    </location>
</feature>
<reference evidence="3" key="1">
    <citation type="submission" date="2020-01" db="EMBL/GenBank/DDBJ databases">
        <title>Sphingomonas sp. strain CSW-10.</title>
        <authorList>
            <person name="Chen W.-M."/>
        </authorList>
    </citation>
    <scope>NUCLEOTIDE SEQUENCE [LARGE SCALE GENOMIC DNA]</scope>
    <source>
        <strain evidence="3">NST-5</strain>
    </source>
</reference>
<sequence>MNHKRNLIAICFLSFALSLTLLFINQDLVQVSIADKVMEVVIMMALFLIIFMVIYFFIAMTKRGASKVIRRQKKDLQ</sequence>
<organism evidence="2 3">
    <name type="scientific">Flavobacterium ichthyis</name>
    <dbReference type="NCBI Taxonomy" id="2698827"/>
    <lineage>
        <taxon>Bacteria</taxon>
        <taxon>Pseudomonadati</taxon>
        <taxon>Bacteroidota</taxon>
        <taxon>Flavobacteriia</taxon>
        <taxon>Flavobacteriales</taxon>
        <taxon>Flavobacteriaceae</taxon>
        <taxon>Flavobacterium</taxon>
    </lineage>
</organism>
<gene>
    <name evidence="2" type="ORF">GV828_09730</name>
</gene>
<keyword evidence="3" id="KW-1185">Reference proteome</keyword>
<dbReference type="Proteomes" id="UP000798602">
    <property type="component" value="Unassembled WGS sequence"/>
</dbReference>
<feature type="transmembrane region" description="Helical" evidence="1">
    <location>
        <begin position="7"/>
        <end position="25"/>
    </location>
</feature>
<proteinExistence type="predicted"/>
<evidence type="ECO:0008006" key="4">
    <source>
        <dbReference type="Google" id="ProtNLM"/>
    </source>
</evidence>
<dbReference type="EMBL" id="JAABLM010000011">
    <property type="protein sequence ID" value="NBL65478.1"/>
    <property type="molecule type" value="Genomic_DNA"/>
</dbReference>
<protein>
    <recommendedName>
        <fullName evidence="4">CcmD family protein</fullName>
    </recommendedName>
</protein>
<dbReference type="RefSeq" id="WP_166537304.1">
    <property type="nucleotide sequence ID" value="NZ_JAABLM010000011.1"/>
</dbReference>
<evidence type="ECO:0000256" key="1">
    <source>
        <dbReference type="SAM" id="Phobius"/>
    </source>
</evidence>
<keyword evidence="1" id="KW-0812">Transmembrane</keyword>
<keyword evidence="1" id="KW-1133">Transmembrane helix</keyword>
<comment type="caution">
    <text evidence="2">The sequence shown here is derived from an EMBL/GenBank/DDBJ whole genome shotgun (WGS) entry which is preliminary data.</text>
</comment>
<name>A0ABW9Z9C5_9FLAO</name>